<dbReference type="RefSeq" id="WP_258855248.1">
    <property type="nucleotide sequence ID" value="NZ_JANUGV010000001.1"/>
</dbReference>
<gene>
    <name evidence="6" type="ORF">NX773_05045</name>
</gene>
<feature type="domain" description="Response regulatory" evidence="4">
    <location>
        <begin position="14"/>
        <end position="130"/>
    </location>
</feature>
<dbReference type="SUPFAM" id="SSF55073">
    <property type="entry name" value="Nucleotide cyclase"/>
    <property type="match status" value="1"/>
</dbReference>
<dbReference type="InterPro" id="IPR001789">
    <property type="entry name" value="Sig_transdc_resp-reg_receiver"/>
</dbReference>
<dbReference type="NCBIfam" id="TIGR00254">
    <property type="entry name" value="GGDEF"/>
    <property type="match status" value="1"/>
</dbReference>
<evidence type="ECO:0000259" key="5">
    <source>
        <dbReference type="PROSITE" id="PS50887"/>
    </source>
</evidence>
<evidence type="ECO:0000256" key="1">
    <source>
        <dbReference type="ARBA" id="ARBA00012528"/>
    </source>
</evidence>
<dbReference type="PROSITE" id="PS50887">
    <property type="entry name" value="GGDEF"/>
    <property type="match status" value="1"/>
</dbReference>
<dbReference type="InterPro" id="IPR011006">
    <property type="entry name" value="CheY-like_superfamily"/>
</dbReference>
<feature type="domain" description="GGDEF" evidence="5">
    <location>
        <begin position="173"/>
        <end position="310"/>
    </location>
</feature>
<evidence type="ECO:0000256" key="2">
    <source>
        <dbReference type="ARBA" id="ARBA00034247"/>
    </source>
</evidence>
<dbReference type="Gene3D" id="3.30.70.270">
    <property type="match status" value="1"/>
</dbReference>
<dbReference type="EC" id="2.7.7.65" evidence="1"/>
<evidence type="ECO:0000256" key="3">
    <source>
        <dbReference type="PROSITE-ProRule" id="PRU00169"/>
    </source>
</evidence>
<comment type="caution">
    <text evidence="3">Lacks conserved residue(s) required for the propagation of feature annotation.</text>
</comment>
<dbReference type="Pfam" id="PF00990">
    <property type="entry name" value="GGDEF"/>
    <property type="match status" value="1"/>
</dbReference>
<dbReference type="SMART" id="SM00267">
    <property type="entry name" value="GGDEF"/>
    <property type="match status" value="1"/>
</dbReference>
<dbReference type="CDD" id="cd01949">
    <property type="entry name" value="GGDEF"/>
    <property type="match status" value="1"/>
</dbReference>
<comment type="caution">
    <text evidence="6">The sequence shown here is derived from an EMBL/GenBank/DDBJ whole genome shotgun (WGS) entry which is preliminary data.</text>
</comment>
<evidence type="ECO:0000313" key="6">
    <source>
        <dbReference type="EMBL" id="MCS0607534.1"/>
    </source>
</evidence>
<accession>A0ABT2BG92</accession>
<dbReference type="InterPro" id="IPR043128">
    <property type="entry name" value="Rev_trsase/Diguanyl_cyclase"/>
</dbReference>
<dbReference type="InterPro" id="IPR000160">
    <property type="entry name" value="GGDEF_dom"/>
</dbReference>
<dbReference type="PANTHER" id="PTHR45138:SF9">
    <property type="entry name" value="DIGUANYLATE CYCLASE DGCM-RELATED"/>
    <property type="match status" value="1"/>
</dbReference>
<dbReference type="EMBL" id="JANUGV010000001">
    <property type="protein sequence ID" value="MCS0607534.1"/>
    <property type="molecule type" value="Genomic_DNA"/>
</dbReference>
<keyword evidence="6" id="KW-0548">Nucleotidyltransferase</keyword>
<evidence type="ECO:0000313" key="7">
    <source>
        <dbReference type="Proteomes" id="UP001205861"/>
    </source>
</evidence>
<sequence length="317" mass="33910">MAVLATESTARQATVLVIDQAPACRDALRTLMQDHGYRALAAGSGEEGLELAVRAQPDLVLLELALPGIDGLETCRRLKADPATSTIPVIFVSSRAGTEDIVAGFEAGASDYVSKPARVAELCVRLRAQLQSRRSTWALERAAMADPLTLIANRRHFDSFLEKEWQRALRSGAPLSLLMLDVDHFKLYNDTLGHAAGDACLQQVAGVLQRHAARATDLAARYGGDEFVVLFGETPAEAAARLAEAIRADVEALHIPNPRSPGSNWVTVSTGVASVLPARHGSLRGLLLAADRRLYEAKQAGRNRVVATAPVEVAEPG</sequence>
<keyword evidence="7" id="KW-1185">Reference proteome</keyword>
<dbReference type="Proteomes" id="UP001205861">
    <property type="component" value="Unassembled WGS sequence"/>
</dbReference>
<dbReference type="SUPFAM" id="SSF52172">
    <property type="entry name" value="CheY-like"/>
    <property type="match status" value="1"/>
</dbReference>
<dbReference type="InterPro" id="IPR029787">
    <property type="entry name" value="Nucleotide_cyclase"/>
</dbReference>
<dbReference type="InterPro" id="IPR050469">
    <property type="entry name" value="Diguanylate_Cyclase"/>
</dbReference>
<dbReference type="Pfam" id="PF00072">
    <property type="entry name" value="Response_reg"/>
    <property type="match status" value="1"/>
</dbReference>
<reference evidence="6 7" key="1">
    <citation type="submission" date="2022-08" db="EMBL/GenBank/DDBJ databases">
        <title>Reclassification of Massilia species as members of the genera Telluria, Duganella, Pseudoduganella, Mokoshia gen. nov. and Zemynaea gen. nov. using orthogonal and non-orthogonal genome-based approaches.</title>
        <authorList>
            <person name="Bowman J.P."/>
        </authorList>
    </citation>
    <scope>NUCLEOTIDE SEQUENCE [LARGE SCALE GENOMIC DNA]</scope>
    <source>
        <strain evidence="6 7">JCM 31607</strain>
    </source>
</reference>
<comment type="catalytic activity">
    <reaction evidence="2">
        <text>2 GTP = 3',3'-c-di-GMP + 2 diphosphate</text>
        <dbReference type="Rhea" id="RHEA:24898"/>
        <dbReference type="ChEBI" id="CHEBI:33019"/>
        <dbReference type="ChEBI" id="CHEBI:37565"/>
        <dbReference type="ChEBI" id="CHEBI:58805"/>
        <dbReference type="EC" id="2.7.7.65"/>
    </reaction>
</comment>
<dbReference type="PANTHER" id="PTHR45138">
    <property type="entry name" value="REGULATORY COMPONENTS OF SENSORY TRANSDUCTION SYSTEM"/>
    <property type="match status" value="1"/>
</dbReference>
<proteinExistence type="predicted"/>
<dbReference type="PROSITE" id="PS50110">
    <property type="entry name" value="RESPONSE_REGULATORY"/>
    <property type="match status" value="1"/>
</dbReference>
<dbReference type="Gene3D" id="3.40.50.2300">
    <property type="match status" value="1"/>
</dbReference>
<dbReference type="SMART" id="SM00448">
    <property type="entry name" value="REC"/>
    <property type="match status" value="1"/>
</dbReference>
<name>A0ABT2BG92_9BURK</name>
<protein>
    <recommendedName>
        <fullName evidence="1">diguanylate cyclase</fullName>
        <ecNumber evidence="1">2.7.7.65</ecNumber>
    </recommendedName>
</protein>
<dbReference type="GO" id="GO:0052621">
    <property type="term" value="F:diguanylate cyclase activity"/>
    <property type="evidence" value="ECO:0007669"/>
    <property type="project" value="UniProtKB-EC"/>
</dbReference>
<evidence type="ECO:0000259" key="4">
    <source>
        <dbReference type="PROSITE" id="PS50110"/>
    </source>
</evidence>
<keyword evidence="6" id="KW-0808">Transferase</keyword>
<organism evidence="6 7">
    <name type="scientific">Massilia solisilvae</name>
    <dbReference type="NCBI Taxonomy" id="1811225"/>
    <lineage>
        <taxon>Bacteria</taxon>
        <taxon>Pseudomonadati</taxon>
        <taxon>Pseudomonadota</taxon>
        <taxon>Betaproteobacteria</taxon>
        <taxon>Burkholderiales</taxon>
        <taxon>Oxalobacteraceae</taxon>
        <taxon>Telluria group</taxon>
        <taxon>Massilia</taxon>
    </lineage>
</organism>